<organism evidence="1 2">
    <name type="scientific">Datura stramonium</name>
    <name type="common">Jimsonweed</name>
    <name type="synonym">Common thornapple</name>
    <dbReference type="NCBI Taxonomy" id="4076"/>
    <lineage>
        <taxon>Eukaryota</taxon>
        <taxon>Viridiplantae</taxon>
        <taxon>Streptophyta</taxon>
        <taxon>Embryophyta</taxon>
        <taxon>Tracheophyta</taxon>
        <taxon>Spermatophyta</taxon>
        <taxon>Magnoliopsida</taxon>
        <taxon>eudicotyledons</taxon>
        <taxon>Gunneridae</taxon>
        <taxon>Pentapetalae</taxon>
        <taxon>asterids</taxon>
        <taxon>lamiids</taxon>
        <taxon>Solanales</taxon>
        <taxon>Solanaceae</taxon>
        <taxon>Solanoideae</taxon>
        <taxon>Datureae</taxon>
        <taxon>Datura</taxon>
    </lineage>
</organism>
<accession>A0ABS8SUH0</accession>
<comment type="caution">
    <text evidence="1">The sequence shown here is derived from an EMBL/GenBank/DDBJ whole genome shotgun (WGS) entry which is preliminary data.</text>
</comment>
<proteinExistence type="predicted"/>
<name>A0ABS8SUH0_DATST</name>
<keyword evidence="2" id="KW-1185">Reference proteome</keyword>
<gene>
    <name evidence="1" type="ORF">HAX54_048528</name>
</gene>
<dbReference type="EMBL" id="JACEIK010000802">
    <property type="protein sequence ID" value="MCD7462424.1"/>
    <property type="molecule type" value="Genomic_DNA"/>
</dbReference>
<protein>
    <submittedName>
        <fullName evidence="1">Uncharacterized protein</fullName>
    </submittedName>
</protein>
<sequence length="118" mass="13711">MGRRSEVRDRKVASIMELLQMLTRKVIETKVWSVNAIKTIEKLVHIEEEVYFLDINREVVAATYGCGYRMSRSGKPPCDWVEYDDGQDIDRYYGAMLFKESIEAMLLKYDGEGVEGFE</sequence>
<reference evidence="1 2" key="1">
    <citation type="journal article" date="2021" name="BMC Genomics">
        <title>Datura genome reveals duplications of psychoactive alkaloid biosynthetic genes and high mutation rate following tissue culture.</title>
        <authorList>
            <person name="Rajewski A."/>
            <person name="Carter-House D."/>
            <person name="Stajich J."/>
            <person name="Litt A."/>
        </authorList>
    </citation>
    <scope>NUCLEOTIDE SEQUENCE [LARGE SCALE GENOMIC DNA]</scope>
    <source>
        <strain evidence="1">AR-01</strain>
    </source>
</reference>
<dbReference type="Proteomes" id="UP000823775">
    <property type="component" value="Unassembled WGS sequence"/>
</dbReference>
<evidence type="ECO:0000313" key="1">
    <source>
        <dbReference type="EMBL" id="MCD7462424.1"/>
    </source>
</evidence>
<evidence type="ECO:0000313" key="2">
    <source>
        <dbReference type="Proteomes" id="UP000823775"/>
    </source>
</evidence>